<dbReference type="RefSeq" id="WP_132286886.1">
    <property type="nucleotide sequence ID" value="NZ_SMFU01000007.1"/>
</dbReference>
<name>A0A4R1GK01_9GAMM</name>
<dbReference type="OrthoDB" id="9844891at2"/>
<evidence type="ECO:0000313" key="1">
    <source>
        <dbReference type="EMBL" id="TCK08368.1"/>
    </source>
</evidence>
<reference evidence="1 2" key="1">
    <citation type="submission" date="2019-03" db="EMBL/GenBank/DDBJ databases">
        <title>Genomic Encyclopedia of Archaeal and Bacterial Type Strains, Phase II (KMG-II): from individual species to whole genera.</title>
        <authorList>
            <person name="Goeker M."/>
        </authorList>
    </citation>
    <scope>NUCLEOTIDE SEQUENCE [LARGE SCALE GENOMIC DNA]</scope>
    <source>
        <strain evidence="1 2">DSM 27697</strain>
    </source>
</reference>
<proteinExistence type="predicted"/>
<protein>
    <submittedName>
        <fullName evidence="1">Uncharacterized protein</fullName>
    </submittedName>
</protein>
<dbReference type="AlphaFoldDB" id="A0A4R1GK01"/>
<evidence type="ECO:0000313" key="2">
    <source>
        <dbReference type="Proteomes" id="UP000294546"/>
    </source>
</evidence>
<dbReference type="EMBL" id="SMFU01000007">
    <property type="protein sequence ID" value="TCK08368.1"/>
    <property type="molecule type" value="Genomic_DNA"/>
</dbReference>
<comment type="caution">
    <text evidence="1">The sequence shown here is derived from an EMBL/GenBank/DDBJ whole genome shotgun (WGS) entry which is preliminary data.</text>
</comment>
<keyword evidence="2" id="KW-1185">Reference proteome</keyword>
<accession>A0A4R1GK01</accession>
<organism evidence="1 2">
    <name type="scientific">Marinobacterium mangrovicola</name>
    <dbReference type="NCBI Taxonomy" id="1476959"/>
    <lineage>
        <taxon>Bacteria</taxon>
        <taxon>Pseudomonadati</taxon>
        <taxon>Pseudomonadota</taxon>
        <taxon>Gammaproteobacteria</taxon>
        <taxon>Oceanospirillales</taxon>
        <taxon>Oceanospirillaceae</taxon>
        <taxon>Marinobacterium</taxon>
    </lineage>
</organism>
<dbReference type="Proteomes" id="UP000294546">
    <property type="component" value="Unassembled WGS sequence"/>
</dbReference>
<gene>
    <name evidence="1" type="ORF">CLV83_0447</name>
</gene>
<sequence>MKKYSIYKYLIILIFSFGNNMGYASEPKSGAPYLQSLQAISHIEGNGSNELLTLLRESSDHLSKDWSSPLAVEIVRVFNLLLNADQNYFLVELIEPAVEGQPVKFPPLLEKGLSHENYQLYRELLEIERREEIEGNG</sequence>